<name>A0A0G1U7S7_9BACT</name>
<sequence length="262" mass="29727">MTRNYKIVIWHGIVALSAWQMWSYSGSVSFDSVLGLSFNLAAVTIFVFLVAIIALGYALFQQRRWILTVTAIVGVIFLLYLGFSWLNLLAIAGFLLFNFYAVSNTRSNMSGRIRLNTRLALTSSLYPVIIGFFLVFSFAAFQSQLLKDIEKSERLPSQARTFIQQIAEQFVGSKIDSDPRQKQAILNQIAGETYHQINTFLKPYFKYVPPLLAFALFLILIGLSWIFVWLATLAGMIIFWLLKKASVISIEKRQVEAEVLVV</sequence>
<reference evidence="2 3" key="1">
    <citation type="journal article" date="2015" name="Nature">
        <title>rRNA introns, odd ribosomes, and small enigmatic genomes across a large radiation of phyla.</title>
        <authorList>
            <person name="Brown C.T."/>
            <person name="Hug L.A."/>
            <person name="Thomas B.C."/>
            <person name="Sharon I."/>
            <person name="Castelle C.J."/>
            <person name="Singh A."/>
            <person name="Wilkins M.J."/>
            <person name="Williams K.H."/>
            <person name="Banfield J.F."/>
        </authorList>
    </citation>
    <scope>NUCLEOTIDE SEQUENCE [LARGE SCALE GENOMIC DNA]</scope>
</reference>
<keyword evidence="1" id="KW-1133">Transmembrane helix</keyword>
<feature type="transmembrane region" description="Helical" evidence="1">
    <location>
        <begin position="65"/>
        <end position="83"/>
    </location>
</feature>
<feature type="transmembrane region" description="Helical" evidence="1">
    <location>
        <begin position="89"/>
        <end position="107"/>
    </location>
</feature>
<evidence type="ECO:0000313" key="2">
    <source>
        <dbReference type="EMBL" id="KKU90152.1"/>
    </source>
</evidence>
<dbReference type="AlphaFoldDB" id="A0A0G1U7S7"/>
<accession>A0A0G1U7S7</accession>
<keyword evidence="1" id="KW-0812">Transmembrane</keyword>
<dbReference type="Proteomes" id="UP000034403">
    <property type="component" value="Unassembled WGS sequence"/>
</dbReference>
<evidence type="ECO:0000256" key="1">
    <source>
        <dbReference type="SAM" id="Phobius"/>
    </source>
</evidence>
<proteinExistence type="predicted"/>
<dbReference type="EMBL" id="LCPC01000001">
    <property type="protein sequence ID" value="KKU90152.1"/>
    <property type="molecule type" value="Genomic_DNA"/>
</dbReference>
<comment type="caution">
    <text evidence="2">The sequence shown here is derived from an EMBL/GenBank/DDBJ whole genome shotgun (WGS) entry which is preliminary data.</text>
</comment>
<gene>
    <name evidence="2" type="ORF">UY20_C0001G0003</name>
</gene>
<protein>
    <submittedName>
        <fullName evidence="2">Uncharacterized protein</fullName>
    </submittedName>
</protein>
<organism evidence="2 3">
    <name type="scientific">Candidatus Yanofskybacteria bacterium GW2011_GWA1_48_10</name>
    <dbReference type="NCBI Taxonomy" id="1619022"/>
    <lineage>
        <taxon>Bacteria</taxon>
        <taxon>Candidatus Yanofskyibacteriota</taxon>
    </lineage>
</organism>
<evidence type="ECO:0000313" key="3">
    <source>
        <dbReference type="Proteomes" id="UP000034403"/>
    </source>
</evidence>
<feature type="transmembrane region" description="Helical" evidence="1">
    <location>
        <begin position="36"/>
        <end position="58"/>
    </location>
</feature>
<keyword evidence="1" id="KW-0472">Membrane</keyword>
<feature type="transmembrane region" description="Helical" evidence="1">
    <location>
        <begin position="7"/>
        <end position="24"/>
    </location>
</feature>
<feature type="transmembrane region" description="Helical" evidence="1">
    <location>
        <begin position="211"/>
        <end position="242"/>
    </location>
</feature>
<feature type="transmembrane region" description="Helical" evidence="1">
    <location>
        <begin position="119"/>
        <end position="141"/>
    </location>
</feature>